<dbReference type="SUPFAM" id="SSF82671">
    <property type="entry name" value="SEA domain"/>
    <property type="match status" value="1"/>
</dbReference>
<feature type="compositionally biased region" description="Polar residues" evidence="1">
    <location>
        <begin position="552"/>
        <end position="563"/>
    </location>
</feature>
<feature type="region of interest" description="Disordered" evidence="1">
    <location>
        <begin position="352"/>
        <end position="382"/>
    </location>
</feature>
<dbReference type="PRINTS" id="PR01217">
    <property type="entry name" value="PRICHEXTENSN"/>
</dbReference>
<feature type="domain" description="SEA" evidence="4">
    <location>
        <begin position="1603"/>
        <end position="1720"/>
    </location>
</feature>
<dbReference type="PROSITE" id="PS50024">
    <property type="entry name" value="SEA"/>
    <property type="match status" value="2"/>
</dbReference>
<dbReference type="EnsemblMetazoa" id="XM_038202648.1">
    <property type="protein sequence ID" value="XP_038058576.1"/>
    <property type="gene ID" value="LOC119729853"/>
</dbReference>
<feature type="chain" id="PRO_5036964095" description="SEA domain-containing protein" evidence="3">
    <location>
        <begin position="25"/>
        <end position="1979"/>
    </location>
</feature>
<feature type="compositionally biased region" description="Polar residues" evidence="1">
    <location>
        <begin position="1554"/>
        <end position="1572"/>
    </location>
</feature>
<feature type="compositionally biased region" description="Polar residues" evidence="1">
    <location>
        <begin position="178"/>
        <end position="194"/>
    </location>
</feature>
<feature type="compositionally biased region" description="Polar residues" evidence="1">
    <location>
        <begin position="860"/>
        <end position="882"/>
    </location>
</feature>
<keyword evidence="2" id="KW-0472">Membrane</keyword>
<feature type="region of interest" description="Disordered" evidence="1">
    <location>
        <begin position="712"/>
        <end position="771"/>
    </location>
</feature>
<feature type="compositionally biased region" description="Polar residues" evidence="1">
    <location>
        <begin position="670"/>
        <end position="680"/>
    </location>
</feature>
<feature type="region of interest" description="Disordered" evidence="1">
    <location>
        <begin position="1131"/>
        <end position="1605"/>
    </location>
</feature>
<feature type="domain" description="SEA" evidence="4">
    <location>
        <begin position="1780"/>
        <end position="1900"/>
    </location>
</feature>
<feature type="compositionally biased region" description="Polar residues" evidence="1">
    <location>
        <begin position="1405"/>
        <end position="1432"/>
    </location>
</feature>
<evidence type="ECO:0000256" key="1">
    <source>
        <dbReference type="SAM" id="MobiDB-lite"/>
    </source>
</evidence>
<feature type="region of interest" description="Disordered" evidence="1">
    <location>
        <begin position="233"/>
        <end position="275"/>
    </location>
</feature>
<dbReference type="RefSeq" id="XP_038058576.1">
    <property type="nucleotide sequence ID" value="XM_038202648.1"/>
</dbReference>
<dbReference type="SMART" id="SM00200">
    <property type="entry name" value="SEA"/>
    <property type="match status" value="2"/>
</dbReference>
<evidence type="ECO:0000313" key="6">
    <source>
        <dbReference type="Proteomes" id="UP000887568"/>
    </source>
</evidence>
<proteinExistence type="predicted"/>
<protein>
    <recommendedName>
        <fullName evidence="4">SEA domain-containing protein</fullName>
    </recommendedName>
</protein>
<feature type="compositionally biased region" description="Polar residues" evidence="1">
    <location>
        <begin position="1357"/>
        <end position="1370"/>
    </location>
</feature>
<evidence type="ECO:0000313" key="5">
    <source>
        <dbReference type="EnsemblMetazoa" id="XP_038058576.1"/>
    </source>
</evidence>
<feature type="region of interest" description="Disordered" evidence="1">
    <location>
        <begin position="854"/>
        <end position="978"/>
    </location>
</feature>
<feature type="compositionally biased region" description="Basic and acidic residues" evidence="1">
    <location>
        <begin position="564"/>
        <end position="581"/>
    </location>
</feature>
<dbReference type="PANTHER" id="PTHR48148">
    <property type="entry name" value="KERATINOCYTE PROLINE-RICH PROTEIN"/>
    <property type="match status" value="1"/>
</dbReference>
<dbReference type="OrthoDB" id="10663270at2759"/>
<feature type="compositionally biased region" description="Basic and acidic residues" evidence="1">
    <location>
        <begin position="611"/>
        <end position="628"/>
    </location>
</feature>
<feature type="region of interest" description="Disordered" evidence="1">
    <location>
        <begin position="27"/>
        <end position="51"/>
    </location>
</feature>
<feature type="compositionally biased region" description="Basic and acidic residues" evidence="1">
    <location>
        <begin position="247"/>
        <end position="258"/>
    </location>
</feature>
<keyword evidence="2" id="KW-0812">Transmembrane</keyword>
<feature type="transmembrane region" description="Helical" evidence="2">
    <location>
        <begin position="1922"/>
        <end position="1948"/>
    </location>
</feature>
<feature type="region of interest" description="Disordered" evidence="1">
    <location>
        <begin position="154"/>
        <end position="196"/>
    </location>
</feature>
<feature type="compositionally biased region" description="Basic and acidic residues" evidence="1">
    <location>
        <begin position="85"/>
        <end position="95"/>
    </location>
</feature>
<feature type="compositionally biased region" description="Polar residues" evidence="1">
    <location>
        <begin position="1131"/>
        <end position="1153"/>
    </location>
</feature>
<dbReference type="PANTHER" id="PTHR48148:SF2">
    <property type="entry name" value="PA14 DOMAIN-CONTAINING PROTEIN"/>
    <property type="match status" value="1"/>
</dbReference>
<dbReference type="InterPro" id="IPR036364">
    <property type="entry name" value="SEA_dom_sf"/>
</dbReference>
<sequence>METPTGVITVLVVSLLMSNHGVLSTEHGKHVNNHHHRNHSHLTPSTSSPRVSEDVLFSGIPVKTALPDSVETEDALVNNNGMHQVRGDEANPGKDADEDETREELHHHHHHRPHHHQPQGDIASQQNDTIFLPKNRMKNHPETVVMESHGTMATEATITNPPGTRKAVRNREEHPNHLRSNSSQTHQASTSPVSMPTEIFSDDMHAVHKENHHPKLASNSSSRPDDSILPEIRLASGSTYPAAIEDGPNKDEAKEVGGHHHLPTDSPPRPNDASLTHAQSMTVFPHMTLSEDEIKEDNVQKTRTILPTNKQEPKEKEGTSTVKTVLRKQYTVSPTATPDSTSRDSSQIFEASLQKDDTHNAKIESSVPSSLTDAPDAKPGDVLSFQGAEDILVGIKRMMSPEQHPTAPADEDETKTAILPQMHPTPPSSDSMATEAGIDQIRGEMKQKHHHHHHQQRVSNNSSLGPDYAILPETHIQTTPPDSLEIESDIGSGKFPSSQTDAPGAKAGDILSFQGAVDILVGIKRMSPGKHPTTPATIDDTKGATLPLIHPTSASSDSIAIETNNDKNHETNKDTRQENHHHLPSNSPSTPDYGKLPETQPSTFPDSMATENKEANNDKEHETNEEKQHKHHHQHRHNHHPILPNTSSPTPDDAVLSESYPMTTHHESMVSESNIKSQTEAPGPERGDSLSFQGAVDILVGIKRMMSPQQLTTLPGNAETPSSKIPVTNSADSLPYKNGEEKLPAFKESTTNPFPIKDTNTVTSTFSPKPSQAFMRSTGYNELPEAVNSPTSTSQQDHFTDESQVKITKGKLVTQAGALTDKVSTSVTPQPVNNDSDPQLVFWEVEFVEEHEVGDAPFSRASTTSSPLQDTDSSTESSSFIDRTTEIEESESALHVSGSESVSQRKPSSEKPVERPVTSEGAIQAQDKMTTAVHRPAERVNQEIHIQGSDNPLPRESKYSNAPTPTKVGSTDTPSTRASLQLETEEVNALPTTEGALKTPTSKSKPGISQPHLFLWEVELIEEHTVIPLADLSATPATEGTEKLGDKGVPIKVDEKQTTEYPMPVTEISDKNYHIRENSLFKELEDTSEHAHTVQPSEQFSTSSSIIIEEESEHKPKPELKAESIQSTVISSVTQTEQKPQTESVLSVTSRSFTEGEHQPKSALEPEPEPEPRTTPKFRAPDMLSSLTTPIPEQNPGIDRCCSDGTFQQVGSSTSPKPEPTFTTHVRLESGSTDEVLSSPTTSLQRSTMRSGVIIDGQIPINQQAHSPRQNLNPTAESEPSPYPSPTQSVVEDNFQTTSRDTDMVGVIFVDPEAGTPAEALLPQSTAARPSLDEVTMYQSTLGRSDSRPNPLPELTSHGSIPQTASPTLKTNDRVLFEDSQRTTVSAVAEPEPEPIPEHVPLPNYDQQFHTTASSEPRQSSGSTVFQLTTENLPVDIVVGEVKEPASPDPEPEPSPEPVEPSPEPMESSPEPVEPSPEPVEPSPEPVEPSPEPVEPSPEPVEPSPEPVEPSSEPLEPSPEPVEPSPELVEPSPEPVEPSPEPVEPSPEPVELSTVSDQRTTVAYRASGSNGDLATGEGDQAAGDDDPKEGSLTTLATKSGEANPHHFEGQFTILTMDGYEVTYSSQLEDRNTALYKEYSHAVCNAVIDILSQAYSSNPSHCQTTGFRSGSVVAVFEVGTKGALNADDIRSHLAAAFGSGDRAVAGLQVDGSSVSVRRIEESTLLGFDHGTQASMATAISSDVASITQGGTHSVAVSTPGRTKPAIPGGTSIVSLVPEVAVSQEYSGRFRILSIDGQEAVFTSDLEDRNSEKFKVYSGIVCSEILTGLSDVYPDDLSSCFVASFRRGSIIADFKVRFKGGSLVTEDGIRSQLIRAFTSSESPVVSRLGVDKESFQVTKIEIDKHLPPNFSGVSRDGSKDEGGLGGGAVAAIILCCSLLVLLLVAVIVYVEYRDYRRYKVVKMSTGWRRVNVGDAPTGSPV</sequence>
<accession>A0A914A595</accession>
<feature type="compositionally biased region" description="Polar residues" evidence="1">
    <location>
        <begin position="1205"/>
        <end position="1250"/>
    </location>
</feature>
<keyword evidence="3" id="KW-0732">Signal</keyword>
<feature type="compositionally biased region" description="Pro residues" evidence="1">
    <location>
        <begin position="1447"/>
        <end position="1464"/>
    </location>
</feature>
<evidence type="ECO:0000256" key="2">
    <source>
        <dbReference type="SAM" id="Phobius"/>
    </source>
</evidence>
<feature type="compositionally biased region" description="Basic residues" evidence="1">
    <location>
        <begin position="30"/>
        <end position="40"/>
    </location>
</feature>
<name>A0A914A595_PATMI</name>
<feature type="compositionally biased region" description="Polar residues" evidence="1">
    <location>
        <begin position="1260"/>
        <end position="1278"/>
    </location>
</feature>
<dbReference type="GeneID" id="119729853"/>
<feature type="compositionally biased region" description="Polar residues" evidence="1">
    <location>
        <begin position="788"/>
        <end position="797"/>
    </location>
</feature>
<evidence type="ECO:0000259" key="4">
    <source>
        <dbReference type="PROSITE" id="PS50024"/>
    </source>
</evidence>
<keyword evidence="2" id="KW-1133">Transmembrane helix</keyword>
<feature type="compositionally biased region" description="Basic residues" evidence="1">
    <location>
        <begin position="107"/>
        <end position="117"/>
    </location>
</feature>
<organism evidence="5 6">
    <name type="scientific">Patiria miniata</name>
    <name type="common">Bat star</name>
    <name type="synonym">Asterina miniata</name>
    <dbReference type="NCBI Taxonomy" id="46514"/>
    <lineage>
        <taxon>Eukaryota</taxon>
        <taxon>Metazoa</taxon>
        <taxon>Echinodermata</taxon>
        <taxon>Eleutherozoa</taxon>
        <taxon>Asterozoa</taxon>
        <taxon>Asteroidea</taxon>
        <taxon>Valvatacea</taxon>
        <taxon>Valvatida</taxon>
        <taxon>Asterinidae</taxon>
        <taxon>Patiria</taxon>
    </lineage>
</organism>
<feature type="compositionally biased region" description="Polar residues" evidence="1">
    <location>
        <begin position="1286"/>
        <end position="1299"/>
    </location>
</feature>
<feature type="region of interest" description="Disordered" evidence="1">
    <location>
        <begin position="783"/>
        <end position="804"/>
    </location>
</feature>
<feature type="compositionally biased region" description="Basic residues" evidence="1">
    <location>
        <begin position="447"/>
        <end position="456"/>
    </location>
</feature>
<feature type="compositionally biased region" description="Polar residues" evidence="1">
    <location>
        <begin position="748"/>
        <end position="771"/>
    </location>
</feature>
<dbReference type="Proteomes" id="UP000887568">
    <property type="component" value="Unplaced"/>
</dbReference>
<feature type="compositionally biased region" description="Pro residues" evidence="1">
    <location>
        <begin position="1472"/>
        <end position="1508"/>
    </location>
</feature>
<feature type="region of interest" description="Disordered" evidence="1">
    <location>
        <begin position="444"/>
        <end position="506"/>
    </location>
</feature>
<feature type="compositionally biased region" description="Pro residues" evidence="1">
    <location>
        <begin position="1532"/>
        <end position="1548"/>
    </location>
</feature>
<feature type="compositionally biased region" description="Polar residues" evidence="1">
    <location>
        <begin position="959"/>
        <end position="978"/>
    </location>
</feature>
<keyword evidence="6" id="KW-1185">Reference proteome</keyword>
<evidence type="ECO:0000256" key="3">
    <source>
        <dbReference type="SAM" id="SignalP"/>
    </source>
</evidence>
<feature type="region of interest" description="Disordered" evidence="1">
    <location>
        <begin position="79"/>
        <end position="123"/>
    </location>
</feature>
<feature type="compositionally biased region" description="Basic residues" evidence="1">
    <location>
        <begin position="629"/>
        <end position="640"/>
    </location>
</feature>
<reference evidence="5" key="1">
    <citation type="submission" date="2022-11" db="UniProtKB">
        <authorList>
            <consortium name="EnsemblMetazoa"/>
        </authorList>
    </citation>
    <scope>IDENTIFICATION</scope>
</reference>
<dbReference type="InterPro" id="IPR000082">
    <property type="entry name" value="SEA_dom"/>
</dbReference>
<feature type="compositionally biased region" description="Basic and acidic residues" evidence="1">
    <location>
        <begin position="353"/>
        <end position="362"/>
    </location>
</feature>
<feature type="signal peptide" evidence="3">
    <location>
        <begin position="1"/>
        <end position="24"/>
    </location>
</feature>
<feature type="region of interest" description="Disordered" evidence="1">
    <location>
        <begin position="526"/>
        <end position="690"/>
    </location>
</feature>
<feature type="compositionally biased region" description="Basic and acidic residues" evidence="1">
    <location>
        <begin position="1371"/>
        <end position="1381"/>
    </location>
</feature>
<feature type="compositionally biased region" description="Polar residues" evidence="1">
    <location>
        <begin position="712"/>
        <end position="732"/>
    </location>
</feature>